<sequence length="101" mass="11170">MLSRLKTRMLGLSAIAIVSLGAISYDNAQLVLAEHKNCGCNTTLQTTNQNTLICKREAHTSWYAWLTGESSSAQFHYLDLLELLLGSKQSSDNSNRLTSHL</sequence>
<feature type="signal peptide" evidence="1">
    <location>
        <begin position="1"/>
        <end position="28"/>
    </location>
</feature>
<proteinExistence type="predicted"/>
<comment type="caution">
    <text evidence="2">The sequence shown here is derived from an EMBL/GenBank/DDBJ whole genome shotgun (WGS) entry which is preliminary data.</text>
</comment>
<keyword evidence="1" id="KW-0732">Signal</keyword>
<dbReference type="RefSeq" id="WP_192506086.1">
    <property type="nucleotide sequence ID" value="NZ_AQGV01000010.1"/>
</dbReference>
<name>A0ABR9E6F1_9GAMM</name>
<dbReference type="EMBL" id="AQGV01000010">
    <property type="protein sequence ID" value="MBE0366565.1"/>
    <property type="molecule type" value="Genomic_DNA"/>
</dbReference>
<dbReference type="Proteomes" id="UP000615755">
    <property type="component" value="Unassembled WGS sequence"/>
</dbReference>
<evidence type="ECO:0000256" key="1">
    <source>
        <dbReference type="SAM" id="SignalP"/>
    </source>
</evidence>
<evidence type="ECO:0000313" key="3">
    <source>
        <dbReference type="Proteomes" id="UP000615755"/>
    </source>
</evidence>
<reference evidence="2 3" key="1">
    <citation type="submission" date="2015-03" db="EMBL/GenBank/DDBJ databases">
        <title>Genome sequence of Pseudoalteromonas aurantia.</title>
        <authorList>
            <person name="Xie B.-B."/>
            <person name="Rong J.-C."/>
            <person name="Qin Q.-L."/>
            <person name="Zhang Y.-Z."/>
        </authorList>
    </citation>
    <scope>NUCLEOTIDE SEQUENCE [LARGE SCALE GENOMIC DNA]</scope>
    <source>
        <strain evidence="2 3">208</strain>
    </source>
</reference>
<keyword evidence="3" id="KW-1185">Reference proteome</keyword>
<accession>A0ABR9E6F1</accession>
<feature type="chain" id="PRO_5046665240" description="Secreted protein" evidence="1">
    <location>
        <begin position="29"/>
        <end position="101"/>
    </location>
</feature>
<organism evidence="2 3">
    <name type="scientific">Pseudoalteromonas aurantia 208</name>
    <dbReference type="NCBI Taxonomy" id="1314867"/>
    <lineage>
        <taxon>Bacteria</taxon>
        <taxon>Pseudomonadati</taxon>
        <taxon>Pseudomonadota</taxon>
        <taxon>Gammaproteobacteria</taxon>
        <taxon>Alteromonadales</taxon>
        <taxon>Pseudoalteromonadaceae</taxon>
        <taxon>Pseudoalteromonas</taxon>
    </lineage>
</organism>
<evidence type="ECO:0008006" key="4">
    <source>
        <dbReference type="Google" id="ProtNLM"/>
    </source>
</evidence>
<protein>
    <recommendedName>
        <fullName evidence="4">Secreted protein</fullName>
    </recommendedName>
</protein>
<gene>
    <name evidence="2" type="ORF">PAUR_a3594</name>
</gene>
<evidence type="ECO:0000313" key="2">
    <source>
        <dbReference type="EMBL" id="MBE0366565.1"/>
    </source>
</evidence>